<protein>
    <recommendedName>
        <fullName evidence="1">HTH luxR-type domain-containing protein</fullName>
    </recommendedName>
</protein>
<dbReference type="InterPro" id="IPR000792">
    <property type="entry name" value="Tscrpt_reg_LuxR_C"/>
</dbReference>
<reference evidence="2" key="1">
    <citation type="submission" date="2021-01" db="EMBL/GenBank/DDBJ databases">
        <title>Whole genome shotgun sequence of Actinoplanes nipponensis NBRC 14063.</title>
        <authorList>
            <person name="Komaki H."/>
            <person name="Tamura T."/>
        </authorList>
    </citation>
    <scope>NUCLEOTIDE SEQUENCE</scope>
    <source>
        <strain evidence="2">NBRC 14063</strain>
    </source>
</reference>
<dbReference type="AlphaFoldDB" id="A0A919JC66"/>
<dbReference type="EMBL" id="BOMQ01000016">
    <property type="protein sequence ID" value="GIE47696.1"/>
    <property type="molecule type" value="Genomic_DNA"/>
</dbReference>
<gene>
    <name evidence="2" type="ORF">Ani05nite_12300</name>
</gene>
<dbReference type="GO" id="GO:0006355">
    <property type="term" value="P:regulation of DNA-templated transcription"/>
    <property type="evidence" value="ECO:0007669"/>
    <property type="project" value="InterPro"/>
</dbReference>
<dbReference type="SUPFAM" id="SSF46894">
    <property type="entry name" value="C-terminal effector domain of the bipartite response regulators"/>
    <property type="match status" value="1"/>
</dbReference>
<organism evidence="2 3">
    <name type="scientific">Actinoplanes nipponensis</name>
    <dbReference type="NCBI Taxonomy" id="135950"/>
    <lineage>
        <taxon>Bacteria</taxon>
        <taxon>Bacillati</taxon>
        <taxon>Actinomycetota</taxon>
        <taxon>Actinomycetes</taxon>
        <taxon>Micromonosporales</taxon>
        <taxon>Micromonosporaceae</taxon>
        <taxon>Actinoplanes</taxon>
    </lineage>
</organism>
<evidence type="ECO:0000313" key="2">
    <source>
        <dbReference type="EMBL" id="GIE47696.1"/>
    </source>
</evidence>
<dbReference type="PROSITE" id="PS50043">
    <property type="entry name" value="HTH_LUXR_2"/>
    <property type="match status" value="1"/>
</dbReference>
<sequence>MSVTAPAALTIGAALPSLVRWGASADADLVYRTLVTFGPENRRRLGLELAMPVRRIDDALAELRACGAVTVSGDRRAAAPSRTWAAAPPGVVVAALRTRRLSLADGQALAESHRRVVRDLRARLGALDLPLSEPGLGGSLGARVRYLPTRQLTRARYAELLPGRRETLTINPEQEFDAESARTGAELDRRLIAQGTRMRVLGVPPADRDALDPQEAHHPAYQVRESLRVPLKLIVLDRAVALLPADPERLERGYVEIGHPGLVRALTELFERHWDAATDPQVGAVNPIVLSARERTLVDLLALGHTDVTAAAHLRISARSVTNTLRRLMDRLGVDNRFQLGLALGALGAARPPALALLHDQDRTS</sequence>
<evidence type="ECO:0000313" key="3">
    <source>
        <dbReference type="Proteomes" id="UP000647172"/>
    </source>
</evidence>
<dbReference type="GO" id="GO:0003677">
    <property type="term" value="F:DNA binding"/>
    <property type="evidence" value="ECO:0007669"/>
    <property type="project" value="InterPro"/>
</dbReference>
<dbReference type="RefSeq" id="WP_239129379.1">
    <property type="nucleotide sequence ID" value="NZ_BAAAYJ010000065.1"/>
</dbReference>
<dbReference type="PANTHER" id="PTHR34293">
    <property type="entry name" value="HTH-TYPE TRANSCRIPTIONAL REGULATOR TRMBL2"/>
    <property type="match status" value="1"/>
</dbReference>
<dbReference type="InterPro" id="IPR051797">
    <property type="entry name" value="TrmB-like"/>
</dbReference>
<feature type="domain" description="HTH luxR-type" evidence="1">
    <location>
        <begin position="283"/>
        <end position="348"/>
    </location>
</feature>
<dbReference type="SMART" id="SM00421">
    <property type="entry name" value="HTH_LUXR"/>
    <property type="match status" value="1"/>
</dbReference>
<dbReference type="Proteomes" id="UP000647172">
    <property type="component" value="Unassembled WGS sequence"/>
</dbReference>
<comment type="caution">
    <text evidence="2">The sequence shown here is derived from an EMBL/GenBank/DDBJ whole genome shotgun (WGS) entry which is preliminary data.</text>
</comment>
<keyword evidence="3" id="KW-1185">Reference proteome</keyword>
<evidence type="ECO:0000259" key="1">
    <source>
        <dbReference type="PROSITE" id="PS50043"/>
    </source>
</evidence>
<proteinExistence type="predicted"/>
<dbReference type="InterPro" id="IPR016032">
    <property type="entry name" value="Sig_transdc_resp-reg_C-effctor"/>
</dbReference>
<name>A0A919JC66_9ACTN</name>
<dbReference type="PANTHER" id="PTHR34293:SF1">
    <property type="entry name" value="HTH-TYPE TRANSCRIPTIONAL REGULATOR TRMBL2"/>
    <property type="match status" value="1"/>
</dbReference>
<dbReference type="Gene3D" id="1.10.10.10">
    <property type="entry name" value="Winged helix-like DNA-binding domain superfamily/Winged helix DNA-binding domain"/>
    <property type="match status" value="1"/>
</dbReference>
<dbReference type="Pfam" id="PF00196">
    <property type="entry name" value="GerE"/>
    <property type="match status" value="1"/>
</dbReference>
<dbReference type="InterPro" id="IPR036388">
    <property type="entry name" value="WH-like_DNA-bd_sf"/>
</dbReference>
<accession>A0A919JC66</accession>